<organism evidence="2 3">
    <name type="scientific">Racocetra fulgida</name>
    <dbReference type="NCBI Taxonomy" id="60492"/>
    <lineage>
        <taxon>Eukaryota</taxon>
        <taxon>Fungi</taxon>
        <taxon>Fungi incertae sedis</taxon>
        <taxon>Mucoromycota</taxon>
        <taxon>Glomeromycotina</taxon>
        <taxon>Glomeromycetes</taxon>
        <taxon>Diversisporales</taxon>
        <taxon>Gigasporaceae</taxon>
        <taxon>Racocetra</taxon>
    </lineage>
</organism>
<sequence length="138" mass="15627">MSRTTIDINKSLPDIPSVELEILEEHDEMQEEYDDSDQDNNSMDGMPSMRFSQNPKANDNAQRISEKISHLVMDINHITKDGEVITKTIERDINATITNGNFITIGNDQRAKIGGILRIAKTDNISLHHFLIICCDPF</sequence>
<protein>
    <submittedName>
        <fullName evidence="2">7829_t:CDS:1</fullName>
    </submittedName>
</protein>
<feature type="compositionally biased region" description="Acidic residues" evidence="1">
    <location>
        <begin position="24"/>
        <end position="38"/>
    </location>
</feature>
<evidence type="ECO:0000256" key="1">
    <source>
        <dbReference type="SAM" id="MobiDB-lite"/>
    </source>
</evidence>
<dbReference type="AlphaFoldDB" id="A0A9N8ZQU7"/>
<feature type="compositionally biased region" description="Polar residues" evidence="1">
    <location>
        <begin position="50"/>
        <end position="61"/>
    </location>
</feature>
<gene>
    <name evidence="2" type="ORF">RFULGI_LOCUS2605</name>
</gene>
<comment type="caution">
    <text evidence="2">The sequence shown here is derived from an EMBL/GenBank/DDBJ whole genome shotgun (WGS) entry which is preliminary data.</text>
</comment>
<evidence type="ECO:0000313" key="2">
    <source>
        <dbReference type="EMBL" id="CAG8504684.1"/>
    </source>
</evidence>
<dbReference type="EMBL" id="CAJVPZ010002015">
    <property type="protein sequence ID" value="CAG8504684.1"/>
    <property type="molecule type" value="Genomic_DNA"/>
</dbReference>
<accession>A0A9N8ZQU7</accession>
<dbReference type="OrthoDB" id="10336539at2759"/>
<dbReference type="Proteomes" id="UP000789396">
    <property type="component" value="Unassembled WGS sequence"/>
</dbReference>
<keyword evidence="3" id="KW-1185">Reference proteome</keyword>
<proteinExistence type="predicted"/>
<reference evidence="2" key="1">
    <citation type="submission" date="2021-06" db="EMBL/GenBank/DDBJ databases">
        <authorList>
            <person name="Kallberg Y."/>
            <person name="Tangrot J."/>
            <person name="Rosling A."/>
        </authorList>
    </citation>
    <scope>NUCLEOTIDE SEQUENCE</scope>
    <source>
        <strain evidence="2">IN212</strain>
    </source>
</reference>
<name>A0A9N8ZQU7_9GLOM</name>
<evidence type="ECO:0000313" key="3">
    <source>
        <dbReference type="Proteomes" id="UP000789396"/>
    </source>
</evidence>
<feature type="region of interest" description="Disordered" evidence="1">
    <location>
        <begin position="24"/>
        <end position="61"/>
    </location>
</feature>